<evidence type="ECO:0000256" key="4">
    <source>
        <dbReference type="ARBA" id="ARBA00022917"/>
    </source>
</evidence>
<evidence type="ECO:0000256" key="3">
    <source>
        <dbReference type="ARBA" id="ARBA00022801"/>
    </source>
</evidence>
<proteinExistence type="inferred from homology"/>
<reference evidence="7" key="1">
    <citation type="submission" date="2010-07" db="EMBL/GenBank/DDBJ databases">
        <title>Complete sequence of Clostridium saccharolyticum WM1.</title>
        <authorList>
            <consortium name="US DOE Joint Genome Institute"/>
            <person name="Lucas S."/>
            <person name="Copeland A."/>
            <person name="Lapidus A."/>
            <person name="Cheng J.-F."/>
            <person name="Bruce D."/>
            <person name="Goodwin L."/>
            <person name="Pitluck S."/>
            <person name="Chertkov O."/>
            <person name="Detter J.C."/>
            <person name="Han C."/>
            <person name="Tapia R."/>
            <person name="Land M."/>
            <person name="Hauser L."/>
            <person name="Chang Y.-J."/>
            <person name="Jeffries C."/>
            <person name="Kyrpides N."/>
            <person name="Ivanova N."/>
            <person name="Mikhailova N."/>
            <person name="Mouttaki H."/>
            <person name="Lin L."/>
            <person name="Zhou J."/>
            <person name="Hemme C.L."/>
            <person name="Woyke T."/>
        </authorList>
    </citation>
    <scope>NUCLEOTIDE SEQUENCE [LARGE SCALE GENOMIC DNA]</scope>
    <source>
        <strain evidence="7">WM1</strain>
    </source>
</reference>
<evidence type="ECO:0000256" key="2">
    <source>
        <dbReference type="ARBA" id="ARBA00022723"/>
    </source>
</evidence>
<dbReference type="Proteomes" id="UP000001662">
    <property type="component" value="Chromosome"/>
</dbReference>
<dbReference type="PIRSF" id="PIRSF004749">
    <property type="entry name" value="Pep_def"/>
    <property type="match status" value="1"/>
</dbReference>
<dbReference type="PRINTS" id="PR01576">
    <property type="entry name" value="PDEFORMYLASE"/>
</dbReference>
<dbReference type="GO" id="GO:0006412">
    <property type="term" value="P:translation"/>
    <property type="evidence" value="ECO:0007669"/>
    <property type="project" value="UniProtKB-UniRule"/>
</dbReference>
<dbReference type="EMBL" id="CP002109">
    <property type="protein sequence ID" value="ADL05276.1"/>
    <property type="molecule type" value="Genomic_DNA"/>
</dbReference>
<dbReference type="CDD" id="cd00487">
    <property type="entry name" value="Pep_deformylase"/>
    <property type="match status" value="1"/>
</dbReference>
<dbReference type="HAMAP" id="MF_00163">
    <property type="entry name" value="Pep_deformylase"/>
    <property type="match status" value="1"/>
</dbReference>
<dbReference type="RefSeq" id="WP_013273360.1">
    <property type="nucleotide sequence ID" value="NC_014376.1"/>
</dbReference>
<keyword evidence="5 6" id="KW-0408">Iron</keyword>
<evidence type="ECO:0000313" key="8">
    <source>
        <dbReference type="Proteomes" id="UP000001662"/>
    </source>
</evidence>
<dbReference type="STRING" id="610130.Closa_2721"/>
<evidence type="ECO:0000256" key="5">
    <source>
        <dbReference type="ARBA" id="ARBA00023004"/>
    </source>
</evidence>
<keyword evidence="2 6" id="KW-0479">Metal-binding</keyword>
<dbReference type="PaxDb" id="610130-Closa_2721"/>
<comment type="function">
    <text evidence="6">Removes the formyl group from the N-terminal Met of newly synthesized proteins. Requires at least a dipeptide for an efficient rate of reaction. N-terminal L-methionine is a prerequisite for activity but the enzyme has broad specificity at other positions.</text>
</comment>
<feature type="binding site" evidence="6">
    <location>
        <position position="90"/>
    </location>
    <ligand>
        <name>Fe cation</name>
        <dbReference type="ChEBI" id="CHEBI:24875"/>
    </ligand>
</feature>
<dbReference type="PANTHER" id="PTHR10458:SF22">
    <property type="entry name" value="PEPTIDE DEFORMYLASE"/>
    <property type="match status" value="1"/>
</dbReference>
<keyword evidence="4 6" id="KW-0648">Protein biosynthesis</keyword>
<feature type="active site" evidence="6">
    <location>
        <position position="133"/>
    </location>
</feature>
<feature type="binding site" evidence="6">
    <location>
        <position position="136"/>
    </location>
    <ligand>
        <name>Fe cation</name>
        <dbReference type="ChEBI" id="CHEBI:24875"/>
    </ligand>
</feature>
<dbReference type="EC" id="3.5.1.88" evidence="6"/>
<sequence>MAYRNIRNNKENNTILRKQAKKVENIDNKVLTLLEDMADTMYQEEGVGLAAPQVGVLKRLVVIDIGAGLIKLINPEIMEQSGQQQGMEGCLSVPGISGEVVRPQKVRIKAQNETGAYFELEGTDLLARAICHEIDHLNGVLFIDKIVPDSNVDNQNERSRRIQ</sequence>
<dbReference type="GO" id="GO:0046872">
    <property type="term" value="F:metal ion binding"/>
    <property type="evidence" value="ECO:0007669"/>
    <property type="project" value="UniProtKB-KW"/>
</dbReference>
<protein>
    <recommendedName>
        <fullName evidence="6">Peptide deformylase</fullName>
        <shortName evidence="6">PDF</shortName>
        <ecNumber evidence="6">3.5.1.88</ecNumber>
    </recommendedName>
    <alternativeName>
        <fullName evidence="6">Polypeptide deformylase</fullName>
    </alternativeName>
</protein>
<keyword evidence="8" id="KW-1185">Reference proteome</keyword>
<comment type="cofactor">
    <cofactor evidence="6">
        <name>Fe(2+)</name>
        <dbReference type="ChEBI" id="CHEBI:29033"/>
    </cofactor>
    <text evidence="6">Binds 1 Fe(2+) ion.</text>
</comment>
<dbReference type="GO" id="GO:0042586">
    <property type="term" value="F:peptide deformylase activity"/>
    <property type="evidence" value="ECO:0007669"/>
    <property type="project" value="UniProtKB-UniRule"/>
</dbReference>
<dbReference type="FunFam" id="3.90.45.10:FF:000005">
    <property type="entry name" value="Peptide deformylase"/>
    <property type="match status" value="1"/>
</dbReference>
<dbReference type="HOGENOM" id="CLU_061901_4_2_9"/>
<dbReference type="Pfam" id="PF01327">
    <property type="entry name" value="Pep_deformylase"/>
    <property type="match status" value="1"/>
</dbReference>
<evidence type="ECO:0000256" key="1">
    <source>
        <dbReference type="ARBA" id="ARBA00010759"/>
    </source>
</evidence>
<dbReference type="eggNOG" id="COG0242">
    <property type="taxonomic scope" value="Bacteria"/>
</dbReference>
<keyword evidence="3 6" id="KW-0378">Hydrolase</keyword>
<feature type="binding site" evidence="6">
    <location>
        <position position="132"/>
    </location>
    <ligand>
        <name>Fe cation</name>
        <dbReference type="ChEBI" id="CHEBI:24875"/>
    </ligand>
</feature>
<comment type="catalytic activity">
    <reaction evidence="6">
        <text>N-terminal N-formyl-L-methionyl-[peptide] + H2O = N-terminal L-methionyl-[peptide] + formate</text>
        <dbReference type="Rhea" id="RHEA:24420"/>
        <dbReference type="Rhea" id="RHEA-COMP:10639"/>
        <dbReference type="Rhea" id="RHEA-COMP:10640"/>
        <dbReference type="ChEBI" id="CHEBI:15377"/>
        <dbReference type="ChEBI" id="CHEBI:15740"/>
        <dbReference type="ChEBI" id="CHEBI:49298"/>
        <dbReference type="ChEBI" id="CHEBI:64731"/>
        <dbReference type="EC" id="3.5.1.88"/>
    </reaction>
</comment>
<evidence type="ECO:0000313" key="7">
    <source>
        <dbReference type="EMBL" id="ADL05276.1"/>
    </source>
</evidence>
<name>D9R5U3_LACSW</name>
<dbReference type="Gene3D" id="3.90.45.10">
    <property type="entry name" value="Peptide deformylase"/>
    <property type="match status" value="1"/>
</dbReference>
<dbReference type="PANTHER" id="PTHR10458">
    <property type="entry name" value="PEPTIDE DEFORMYLASE"/>
    <property type="match status" value="1"/>
</dbReference>
<dbReference type="KEGG" id="csh:Closa_2721"/>
<dbReference type="AlphaFoldDB" id="D9R5U3"/>
<evidence type="ECO:0000256" key="6">
    <source>
        <dbReference type="HAMAP-Rule" id="MF_00163"/>
    </source>
</evidence>
<dbReference type="SUPFAM" id="SSF56420">
    <property type="entry name" value="Peptide deformylase"/>
    <property type="match status" value="1"/>
</dbReference>
<accession>D9R5U3</accession>
<dbReference type="OrthoDB" id="9784988at2"/>
<dbReference type="InterPro" id="IPR023635">
    <property type="entry name" value="Peptide_deformylase"/>
</dbReference>
<dbReference type="NCBIfam" id="NF001159">
    <property type="entry name" value="PRK00150.1-3"/>
    <property type="match status" value="1"/>
</dbReference>
<comment type="similarity">
    <text evidence="1 6">Belongs to the polypeptide deformylase family.</text>
</comment>
<dbReference type="NCBIfam" id="TIGR00079">
    <property type="entry name" value="pept_deformyl"/>
    <property type="match status" value="1"/>
</dbReference>
<gene>
    <name evidence="6" type="primary">def</name>
    <name evidence="7" type="ordered locus">Closa_2721</name>
</gene>
<organism evidence="7 8">
    <name type="scientific">Lacrimispora saccharolytica (strain ATCC 35040 / DSM 2544 / NRCC 2533 / WM1)</name>
    <name type="common">Clostridium saccharolyticum</name>
    <dbReference type="NCBI Taxonomy" id="610130"/>
    <lineage>
        <taxon>Bacteria</taxon>
        <taxon>Bacillati</taxon>
        <taxon>Bacillota</taxon>
        <taxon>Clostridia</taxon>
        <taxon>Lachnospirales</taxon>
        <taxon>Lachnospiraceae</taxon>
        <taxon>Lacrimispora</taxon>
    </lineage>
</organism>
<dbReference type="InterPro" id="IPR036821">
    <property type="entry name" value="Peptide_deformylase_sf"/>
</dbReference>